<evidence type="ECO:0000313" key="3">
    <source>
        <dbReference type="EMBL" id="PZE17796.1"/>
    </source>
</evidence>
<dbReference type="PANTHER" id="PTHR36571">
    <property type="entry name" value="PROTEIN YGIW"/>
    <property type="match status" value="1"/>
</dbReference>
<reference evidence="3 4" key="1">
    <citation type="submission" date="2018-06" db="EMBL/GenBank/DDBJ databases">
        <title>The draft genome sequence of Crocinitomix sp. SM1701.</title>
        <authorList>
            <person name="Zhang X."/>
        </authorList>
    </citation>
    <scope>NUCLEOTIDE SEQUENCE [LARGE SCALE GENOMIC DNA]</scope>
    <source>
        <strain evidence="3 4">SM1701</strain>
    </source>
</reference>
<dbReference type="AlphaFoldDB" id="A0A2W1NIN0"/>
<dbReference type="Proteomes" id="UP000249248">
    <property type="component" value="Unassembled WGS sequence"/>
</dbReference>
<evidence type="ECO:0000256" key="1">
    <source>
        <dbReference type="ARBA" id="ARBA00022729"/>
    </source>
</evidence>
<evidence type="ECO:0000256" key="2">
    <source>
        <dbReference type="SAM" id="SignalP"/>
    </source>
</evidence>
<dbReference type="RefSeq" id="WP_111061947.1">
    <property type="nucleotide sequence ID" value="NZ_JBHUCU010000002.1"/>
</dbReference>
<dbReference type="PANTHER" id="PTHR36571:SF1">
    <property type="entry name" value="PROTEIN YGIW"/>
    <property type="match status" value="1"/>
</dbReference>
<keyword evidence="4" id="KW-1185">Reference proteome</keyword>
<comment type="caution">
    <text evidence="3">The sequence shown here is derived from an EMBL/GenBank/DDBJ whole genome shotgun (WGS) entry which is preliminary data.</text>
</comment>
<evidence type="ECO:0000313" key="4">
    <source>
        <dbReference type="Proteomes" id="UP000249248"/>
    </source>
</evidence>
<dbReference type="Pfam" id="PF04076">
    <property type="entry name" value="BOF"/>
    <property type="match status" value="1"/>
</dbReference>
<feature type="signal peptide" evidence="2">
    <location>
        <begin position="1"/>
        <end position="22"/>
    </location>
</feature>
<protein>
    <submittedName>
        <fullName evidence="3">Uncharacterized protein</fullName>
    </submittedName>
</protein>
<accession>A0A2W1NIN0</accession>
<gene>
    <name evidence="3" type="ORF">DNU06_04030</name>
</gene>
<dbReference type="EMBL" id="QKSB01000002">
    <property type="protein sequence ID" value="PZE17796.1"/>
    <property type="molecule type" value="Genomic_DNA"/>
</dbReference>
<proteinExistence type="predicted"/>
<dbReference type="SUPFAM" id="SSF101756">
    <property type="entry name" value="Hypothetical protein YgiW"/>
    <property type="match status" value="1"/>
</dbReference>
<dbReference type="InterPro" id="IPR036700">
    <property type="entry name" value="BOBF_sf"/>
</dbReference>
<keyword evidence="1 2" id="KW-0732">Signal</keyword>
<sequence>MKTTLKKVSLIILFSTSVAAFAQYTGPNSTNKTLTVLEVKKNAAQLDKSDTNVKLSGYVIEKINKDTYWFQDATGKVLIEIESKYLPTINFDEKTKINIIAEVDYDELEEVELEVEHLEIAL</sequence>
<feature type="chain" id="PRO_5015888610" evidence="2">
    <location>
        <begin position="23"/>
        <end position="122"/>
    </location>
</feature>
<dbReference type="InterPro" id="IPR005220">
    <property type="entry name" value="CarO-like"/>
</dbReference>
<dbReference type="Gene3D" id="2.40.50.200">
    <property type="entry name" value="Bacterial OB-fold"/>
    <property type="match status" value="1"/>
</dbReference>
<name>A0A2W1NIN0_9FLAO</name>
<dbReference type="NCBIfam" id="NF033674">
    <property type="entry name" value="stress_OB_fold"/>
    <property type="match status" value="1"/>
</dbReference>
<organism evidence="3 4">
    <name type="scientific">Putridiphycobacter roseus</name>
    <dbReference type="NCBI Taxonomy" id="2219161"/>
    <lineage>
        <taxon>Bacteria</taxon>
        <taxon>Pseudomonadati</taxon>
        <taxon>Bacteroidota</taxon>
        <taxon>Flavobacteriia</taxon>
        <taxon>Flavobacteriales</taxon>
        <taxon>Crocinitomicaceae</taxon>
        <taxon>Putridiphycobacter</taxon>
    </lineage>
</organism>
<dbReference type="OrthoDB" id="1494247at2"/>